<keyword evidence="10" id="KW-0830">Ubiquinone</keyword>
<dbReference type="InterPro" id="IPR044878">
    <property type="entry name" value="UbiA_sf"/>
</dbReference>
<feature type="transmembrane region" description="Helical" evidence="9">
    <location>
        <begin position="56"/>
        <end position="76"/>
    </location>
</feature>
<feature type="transmembrane region" description="Helical" evidence="9">
    <location>
        <begin position="194"/>
        <end position="211"/>
    </location>
</feature>
<feature type="transmembrane region" description="Helical" evidence="9">
    <location>
        <begin position="232"/>
        <end position="255"/>
    </location>
</feature>
<feature type="transmembrane region" description="Helical" evidence="9">
    <location>
        <begin position="300"/>
        <end position="323"/>
    </location>
</feature>
<dbReference type="InterPro" id="IPR039653">
    <property type="entry name" value="Prenyltransferase"/>
</dbReference>
<comment type="subcellular location">
    <subcellularLocation>
        <location evidence="2">Membrane</location>
        <topology evidence="2">Multi-pass membrane protein</topology>
    </subcellularLocation>
</comment>
<dbReference type="GO" id="GO:0016765">
    <property type="term" value="F:transferase activity, transferring alkyl or aryl (other than methyl) groups"/>
    <property type="evidence" value="ECO:0007669"/>
    <property type="project" value="InterPro"/>
</dbReference>
<evidence type="ECO:0000256" key="8">
    <source>
        <dbReference type="ARBA" id="ARBA00023136"/>
    </source>
</evidence>
<gene>
    <name evidence="10" type="ORF">ENS29_02650</name>
</gene>
<dbReference type="Gene3D" id="1.20.120.1780">
    <property type="entry name" value="UbiA prenyltransferase"/>
    <property type="match status" value="1"/>
</dbReference>
<dbReference type="CDD" id="cd13956">
    <property type="entry name" value="PT_UbiA"/>
    <property type="match status" value="1"/>
</dbReference>
<evidence type="ECO:0000256" key="1">
    <source>
        <dbReference type="ARBA" id="ARBA00001946"/>
    </source>
</evidence>
<proteinExistence type="inferred from homology"/>
<dbReference type="PANTHER" id="PTHR11048">
    <property type="entry name" value="PRENYLTRANSFERASES"/>
    <property type="match status" value="1"/>
</dbReference>
<keyword evidence="4" id="KW-1003">Cell membrane</keyword>
<evidence type="ECO:0000256" key="6">
    <source>
        <dbReference type="ARBA" id="ARBA00022692"/>
    </source>
</evidence>
<dbReference type="Gene3D" id="1.10.357.140">
    <property type="entry name" value="UbiA prenyltransferase"/>
    <property type="match status" value="1"/>
</dbReference>
<protein>
    <submittedName>
        <fullName evidence="10">Ubiquinone biosynthesis protein UbiA</fullName>
    </submittedName>
</protein>
<evidence type="ECO:0000313" key="10">
    <source>
        <dbReference type="EMBL" id="HGU31737.1"/>
    </source>
</evidence>
<evidence type="ECO:0000256" key="2">
    <source>
        <dbReference type="ARBA" id="ARBA00004141"/>
    </source>
</evidence>
<keyword evidence="8 9" id="KW-0472">Membrane</keyword>
<evidence type="ECO:0000256" key="4">
    <source>
        <dbReference type="ARBA" id="ARBA00022475"/>
    </source>
</evidence>
<evidence type="ECO:0000256" key="3">
    <source>
        <dbReference type="ARBA" id="ARBA00005985"/>
    </source>
</evidence>
<feature type="transmembrane region" description="Helical" evidence="9">
    <location>
        <begin position="167"/>
        <end position="188"/>
    </location>
</feature>
<dbReference type="EMBL" id="DSUH01000060">
    <property type="protein sequence ID" value="HGU31737.1"/>
    <property type="molecule type" value="Genomic_DNA"/>
</dbReference>
<evidence type="ECO:0000256" key="9">
    <source>
        <dbReference type="SAM" id="Phobius"/>
    </source>
</evidence>
<comment type="cofactor">
    <cofactor evidence="1">
        <name>Mg(2+)</name>
        <dbReference type="ChEBI" id="CHEBI:18420"/>
    </cofactor>
</comment>
<comment type="caution">
    <text evidence="10">The sequence shown here is derived from an EMBL/GenBank/DDBJ whole genome shotgun (WGS) entry which is preliminary data.</text>
</comment>
<evidence type="ECO:0000256" key="5">
    <source>
        <dbReference type="ARBA" id="ARBA00022679"/>
    </source>
</evidence>
<accession>A0A7C4RS87</accession>
<dbReference type="GO" id="GO:0005886">
    <property type="term" value="C:plasma membrane"/>
    <property type="evidence" value="ECO:0007669"/>
    <property type="project" value="TreeGrafter"/>
</dbReference>
<keyword evidence="7 9" id="KW-1133">Transmembrane helix</keyword>
<name>A0A7C4RS87_9BACT</name>
<dbReference type="PANTHER" id="PTHR11048:SF28">
    <property type="entry name" value="4-HYDROXYBENZOATE POLYPRENYLTRANSFERASE, MITOCHONDRIAL"/>
    <property type="match status" value="1"/>
</dbReference>
<sequence>MGLRIIQRFSRVGSVIIDLLKSRQMYFALSRTPHGIIDLAAPCFAALAVNGTFPPLAIVVLGLITVFSGYTAVYAVNDIVDYRVDRERRSVVERNAPLQHSHDLDAVWMRHPLAEGVLNLRQAVAWACFWGGIAMVGAWLLHPVCLMLFVAGVLLETLYCKLLKVTAYRTLVSGVVKTIGSLAAVFAVENHPPIGYVICLFLFLFFWEIGAQNIPNDWSDIEEDRRIGAKTFPVVFGTERSAVVVFLSCGVALVFQTLTLANSRASFPVVVKILCALAGLWFVLMPAARLLLRRRPSDAMALFNSGSWYPLILLLIVVGSLLAGQ</sequence>
<feature type="transmembrane region" description="Helical" evidence="9">
    <location>
        <begin position="123"/>
        <end position="155"/>
    </location>
</feature>
<reference evidence="10" key="1">
    <citation type="journal article" date="2020" name="mSystems">
        <title>Genome- and Community-Level Interaction Insights into Carbon Utilization and Element Cycling Functions of Hydrothermarchaeota in Hydrothermal Sediment.</title>
        <authorList>
            <person name="Zhou Z."/>
            <person name="Liu Y."/>
            <person name="Xu W."/>
            <person name="Pan J."/>
            <person name="Luo Z.H."/>
            <person name="Li M."/>
        </authorList>
    </citation>
    <scope>NUCLEOTIDE SEQUENCE [LARGE SCALE GENOMIC DNA]</scope>
    <source>
        <strain evidence="10">SpSt-477</strain>
    </source>
</reference>
<keyword evidence="5" id="KW-0808">Transferase</keyword>
<dbReference type="AlphaFoldDB" id="A0A7C4RS87"/>
<evidence type="ECO:0000256" key="7">
    <source>
        <dbReference type="ARBA" id="ARBA00022989"/>
    </source>
</evidence>
<dbReference type="Pfam" id="PF01040">
    <property type="entry name" value="UbiA"/>
    <property type="match status" value="1"/>
</dbReference>
<organism evidence="10">
    <name type="scientific">Desulfatirhabdium butyrativorans</name>
    <dbReference type="NCBI Taxonomy" id="340467"/>
    <lineage>
        <taxon>Bacteria</taxon>
        <taxon>Pseudomonadati</taxon>
        <taxon>Thermodesulfobacteriota</taxon>
        <taxon>Desulfobacteria</taxon>
        <taxon>Desulfobacterales</taxon>
        <taxon>Desulfatirhabdiaceae</taxon>
        <taxon>Desulfatirhabdium</taxon>
    </lineage>
</organism>
<feature type="transmembrane region" description="Helical" evidence="9">
    <location>
        <begin position="267"/>
        <end position="288"/>
    </location>
</feature>
<keyword evidence="6 9" id="KW-0812">Transmembrane</keyword>
<comment type="similarity">
    <text evidence="3">Belongs to the UbiA prenyltransferase family.</text>
</comment>
<dbReference type="InterPro" id="IPR000537">
    <property type="entry name" value="UbiA_prenyltransferase"/>
</dbReference>